<dbReference type="eggNOG" id="COG1269">
    <property type="taxonomic scope" value="Bacteria"/>
</dbReference>
<keyword evidence="5 8" id="KW-1133">Transmembrane helix</keyword>
<dbReference type="InterPro" id="IPR002490">
    <property type="entry name" value="V-ATPase_116kDa_su"/>
</dbReference>
<dbReference type="PATRIC" id="fig|742738.3.peg.3412"/>
<comment type="similarity">
    <text evidence="2">Belongs to the V-ATPase 116 kDa subunit family.</text>
</comment>
<reference evidence="9 10" key="1">
    <citation type="submission" date="2011-08" db="EMBL/GenBank/DDBJ databases">
        <title>The Genome Sequence of Clostridium orbiscindens 1_3_50AFAA.</title>
        <authorList>
            <consortium name="The Broad Institute Genome Sequencing Platform"/>
            <person name="Earl A."/>
            <person name="Ward D."/>
            <person name="Feldgarden M."/>
            <person name="Gevers D."/>
            <person name="Daigneault M."/>
            <person name="Strauss J."/>
            <person name="Allen-Vercoe E."/>
            <person name="Young S.K."/>
            <person name="Zeng Q."/>
            <person name="Gargeya S."/>
            <person name="Fitzgerald M."/>
            <person name="Haas B."/>
            <person name="Abouelleil A."/>
            <person name="Alvarado L."/>
            <person name="Arachchi H.M."/>
            <person name="Berlin A."/>
            <person name="Brown A."/>
            <person name="Chapman S.B."/>
            <person name="Chen Z."/>
            <person name="Dunbar C."/>
            <person name="Freedman E."/>
            <person name="Gearin G."/>
            <person name="Gellesch M."/>
            <person name="Goldberg J."/>
            <person name="Griggs A."/>
            <person name="Gujja S."/>
            <person name="Heiman D."/>
            <person name="Howarth C."/>
            <person name="Larson L."/>
            <person name="Lui A."/>
            <person name="MacDonald P.J.P."/>
            <person name="Montmayeur A."/>
            <person name="Murphy C."/>
            <person name="Neiman D."/>
            <person name="Pearson M."/>
            <person name="Priest M."/>
            <person name="Roberts A."/>
            <person name="Saif S."/>
            <person name="Shea T."/>
            <person name="Shenoy N."/>
            <person name="Sisk P."/>
            <person name="Stolte C."/>
            <person name="Sykes S."/>
            <person name="Wortman J."/>
            <person name="Nusbaum C."/>
            <person name="Birren B."/>
        </authorList>
    </citation>
    <scope>NUCLEOTIDE SEQUENCE [LARGE SCALE GENOMIC DNA]</scope>
    <source>
        <strain evidence="9 10">1_3_50AFAA</strain>
    </source>
</reference>
<evidence type="ECO:0000256" key="6">
    <source>
        <dbReference type="ARBA" id="ARBA00023065"/>
    </source>
</evidence>
<evidence type="ECO:0000256" key="2">
    <source>
        <dbReference type="ARBA" id="ARBA00009904"/>
    </source>
</evidence>
<keyword evidence="6" id="KW-0406">Ion transport</keyword>
<dbReference type="GO" id="GO:0051117">
    <property type="term" value="F:ATPase binding"/>
    <property type="evidence" value="ECO:0007669"/>
    <property type="project" value="TreeGrafter"/>
</dbReference>
<keyword evidence="3" id="KW-0813">Transport</keyword>
<evidence type="ECO:0000256" key="3">
    <source>
        <dbReference type="ARBA" id="ARBA00022448"/>
    </source>
</evidence>
<gene>
    <name evidence="9" type="ORF">HMPREF9460_03315</name>
</gene>
<organism evidence="9 10">
    <name type="scientific">Flavonifractor plautii 1_3_50AFAA</name>
    <dbReference type="NCBI Taxonomy" id="742738"/>
    <lineage>
        <taxon>Bacteria</taxon>
        <taxon>Bacillati</taxon>
        <taxon>Bacillota</taxon>
        <taxon>Clostridia</taxon>
        <taxon>Eubacteriales</taxon>
        <taxon>Oscillospiraceae</taxon>
        <taxon>Flavonifractor</taxon>
    </lineage>
</organism>
<evidence type="ECO:0000256" key="7">
    <source>
        <dbReference type="ARBA" id="ARBA00023136"/>
    </source>
</evidence>
<dbReference type="PANTHER" id="PTHR11629:SF63">
    <property type="entry name" value="V-TYPE PROTON ATPASE SUBUNIT A"/>
    <property type="match status" value="1"/>
</dbReference>
<feature type="transmembrane region" description="Helical" evidence="8">
    <location>
        <begin position="113"/>
        <end position="139"/>
    </location>
</feature>
<sequence length="422" mass="45695">MAGFAPRRAALELCLDRAVQEIAREEAKSRLLDSGTAFYLDGWVPVPEEEKLLRKLGEFTCCWETSDPAPEDYPVVPVKLKSNAITEPLTTITEMYSLPAYDGVDPNGLMAPFYIFFFGFMFADLGYGLLLAGACLFIQHKVRPKGGFGQLIRLMTMCGVSSAVIGLLTGGFFSDFLVQFTGMLGLPQPAVPFLSVPEGSGLPAPLLNVMEDPMTVLVFALAVGFVQIVVGMAVKFWMLCRDGQVWDAVWDVGTWWVIFAGIGLFALNLTGVSSVGSVAGIPVVLVLGCLMLLAQGRSAKGFGKVTAVIGAVYNGVTGYFGDILSYSRLMVMMLAGSVIGQVFNILGAMPGGGLPPAVGIPIFFVIFIVGHAFNIGLNVIGTYVHTSRLQYLEFFKQFYKEGGRPWRPLNIATKFVDIKEEQ</sequence>
<keyword evidence="7 8" id="KW-0472">Membrane</keyword>
<evidence type="ECO:0000256" key="8">
    <source>
        <dbReference type="SAM" id="Phobius"/>
    </source>
</evidence>
<protein>
    <submittedName>
        <fullName evidence="9">Uncharacterized protein</fullName>
    </submittedName>
</protein>
<name>A0A096D8Q3_FLAPL</name>
<comment type="subcellular location">
    <subcellularLocation>
        <location evidence="1">Membrane</location>
        <topology evidence="1">Multi-pass membrane protein</topology>
    </subcellularLocation>
</comment>
<evidence type="ECO:0000256" key="4">
    <source>
        <dbReference type="ARBA" id="ARBA00022692"/>
    </source>
</evidence>
<keyword evidence="4 8" id="KW-0812">Transmembrane</keyword>
<keyword evidence="10" id="KW-1185">Reference proteome</keyword>
<dbReference type="Proteomes" id="UP000029585">
    <property type="component" value="Unassembled WGS sequence"/>
</dbReference>
<feature type="transmembrane region" description="Helical" evidence="8">
    <location>
        <begin position="216"/>
        <end position="237"/>
    </location>
</feature>
<feature type="transmembrane region" description="Helical" evidence="8">
    <location>
        <begin position="360"/>
        <end position="384"/>
    </location>
</feature>
<dbReference type="GO" id="GO:0033179">
    <property type="term" value="C:proton-transporting V-type ATPase, V0 domain"/>
    <property type="evidence" value="ECO:0007669"/>
    <property type="project" value="InterPro"/>
</dbReference>
<feature type="transmembrane region" description="Helical" evidence="8">
    <location>
        <begin position="275"/>
        <end position="294"/>
    </location>
</feature>
<evidence type="ECO:0000313" key="9">
    <source>
        <dbReference type="EMBL" id="KGF53919.1"/>
    </source>
</evidence>
<evidence type="ECO:0000256" key="1">
    <source>
        <dbReference type="ARBA" id="ARBA00004141"/>
    </source>
</evidence>
<proteinExistence type="inferred from homology"/>
<dbReference type="PANTHER" id="PTHR11629">
    <property type="entry name" value="VACUOLAR PROTON ATPASES"/>
    <property type="match status" value="1"/>
</dbReference>
<dbReference type="GO" id="GO:0046961">
    <property type="term" value="F:proton-transporting ATPase activity, rotational mechanism"/>
    <property type="evidence" value="ECO:0007669"/>
    <property type="project" value="InterPro"/>
</dbReference>
<dbReference type="GO" id="GO:0007035">
    <property type="term" value="P:vacuolar acidification"/>
    <property type="evidence" value="ECO:0007669"/>
    <property type="project" value="TreeGrafter"/>
</dbReference>
<evidence type="ECO:0000313" key="10">
    <source>
        <dbReference type="Proteomes" id="UP000029585"/>
    </source>
</evidence>
<dbReference type="Pfam" id="PF01496">
    <property type="entry name" value="V_ATPase_I"/>
    <property type="match status" value="1"/>
</dbReference>
<comment type="caution">
    <text evidence="9">The sequence shown here is derived from an EMBL/GenBank/DDBJ whole genome shotgun (WGS) entry which is preliminary data.</text>
</comment>
<dbReference type="EMBL" id="ADLO01000101">
    <property type="protein sequence ID" value="KGF53919.1"/>
    <property type="molecule type" value="Genomic_DNA"/>
</dbReference>
<dbReference type="AlphaFoldDB" id="A0A096D8Q3"/>
<evidence type="ECO:0000256" key="5">
    <source>
        <dbReference type="ARBA" id="ARBA00022989"/>
    </source>
</evidence>
<dbReference type="GO" id="GO:0016471">
    <property type="term" value="C:vacuolar proton-transporting V-type ATPase complex"/>
    <property type="evidence" value="ECO:0007669"/>
    <property type="project" value="TreeGrafter"/>
</dbReference>
<dbReference type="HOGENOM" id="CLU_054019_0_0_9"/>
<feature type="transmembrane region" description="Helical" evidence="8">
    <location>
        <begin position="249"/>
        <end position="269"/>
    </location>
</feature>
<accession>A0A096D8Q3</accession>
<feature type="transmembrane region" description="Helical" evidence="8">
    <location>
        <begin position="151"/>
        <end position="173"/>
    </location>
</feature>